<sequence length="134" mass="14755">MAVDYCTEGAGKERVEALWRAEALAIEVSKWKPLELVWGVHFGISSSYTVVGSDFTVPEVKSQSPQAPGLGIRGWCVENFLPTMCRSFKSLAGRFTCRIPYRCSWPGAAAPATNNLRAMTYDTYGSLLGTPWEV</sequence>
<dbReference type="Proteomes" id="UP001642484">
    <property type="component" value="Unassembled WGS sequence"/>
</dbReference>
<proteinExistence type="predicted"/>
<organism evidence="1 2">
    <name type="scientific">Durusdinium trenchii</name>
    <dbReference type="NCBI Taxonomy" id="1381693"/>
    <lineage>
        <taxon>Eukaryota</taxon>
        <taxon>Sar</taxon>
        <taxon>Alveolata</taxon>
        <taxon>Dinophyceae</taxon>
        <taxon>Suessiales</taxon>
        <taxon>Symbiodiniaceae</taxon>
        <taxon>Durusdinium</taxon>
    </lineage>
</organism>
<evidence type="ECO:0000313" key="2">
    <source>
        <dbReference type="Proteomes" id="UP001642484"/>
    </source>
</evidence>
<gene>
    <name evidence="1" type="ORF">CCMP2556_LOCUS46641</name>
</gene>
<keyword evidence="2" id="KW-1185">Reference proteome</keyword>
<dbReference type="EMBL" id="CAXAMN010025806">
    <property type="protein sequence ID" value="CAK9098424.1"/>
    <property type="molecule type" value="Genomic_DNA"/>
</dbReference>
<comment type="caution">
    <text evidence="1">The sequence shown here is derived from an EMBL/GenBank/DDBJ whole genome shotgun (WGS) entry which is preliminary data.</text>
</comment>
<protein>
    <submittedName>
        <fullName evidence="1">Uncharacterized protein</fullName>
    </submittedName>
</protein>
<evidence type="ECO:0000313" key="1">
    <source>
        <dbReference type="EMBL" id="CAK9098424.1"/>
    </source>
</evidence>
<reference evidence="1 2" key="1">
    <citation type="submission" date="2024-02" db="EMBL/GenBank/DDBJ databases">
        <authorList>
            <person name="Chen Y."/>
            <person name="Shah S."/>
            <person name="Dougan E. K."/>
            <person name="Thang M."/>
            <person name="Chan C."/>
        </authorList>
    </citation>
    <scope>NUCLEOTIDE SEQUENCE [LARGE SCALE GENOMIC DNA]</scope>
</reference>
<name>A0ABP0RDT9_9DINO</name>
<accession>A0ABP0RDT9</accession>